<dbReference type="STRING" id="1385699.A7A78_09895"/>
<evidence type="ECO:0000313" key="2">
    <source>
        <dbReference type="EMBL" id="OAD92050.1"/>
    </source>
</evidence>
<feature type="signal peptide" evidence="1">
    <location>
        <begin position="1"/>
        <end position="24"/>
    </location>
</feature>
<evidence type="ECO:0000313" key="3">
    <source>
        <dbReference type="Proteomes" id="UP000077552"/>
    </source>
</evidence>
<dbReference type="Proteomes" id="UP000077552">
    <property type="component" value="Unassembled WGS sequence"/>
</dbReference>
<proteinExistence type="predicted"/>
<dbReference type="EMBL" id="LXIE01000005">
    <property type="protein sequence ID" value="OAD92050.1"/>
    <property type="molecule type" value="Genomic_DNA"/>
</dbReference>
<protein>
    <recommendedName>
        <fullName evidence="4">DUF1566 domain-containing protein</fullName>
    </recommendedName>
</protein>
<sequence length="214" mass="24176">MKKHQLKFLGLLFIVALLFNSCNKNDDTPEENLILEIGMEYQGGIIFYLDNTEEHGLIAYQSDLADAPWGCFHQPSPIPPTAPIAQNDGIGFGEQNTLAIVNFCDEPDSAARLAYDLDANGYDDWYLPSIDELKLIYENRDLIGGFPDLNNDPNEEYIIYSSSSEGWGTNDGDGGFLYLNYQVYEFSVTTIFPDERRLFTGKDNAMKVRPIRSF</sequence>
<reference evidence="2 3" key="1">
    <citation type="submission" date="2016-05" db="EMBL/GenBank/DDBJ databases">
        <title>Genome sequencing of Vitellibacter soesokkakensis RSSK-12.</title>
        <authorList>
            <person name="Thevarajoo S."/>
            <person name="Selvaratnam C."/>
            <person name="Goh K.M."/>
            <person name="Chan K.-G."/>
            <person name="Chong C.S."/>
        </authorList>
    </citation>
    <scope>NUCLEOTIDE SEQUENCE [LARGE SCALE GENOMIC DNA]</scope>
    <source>
        <strain evidence="2 3">RSSK-12</strain>
    </source>
</reference>
<dbReference type="AlphaFoldDB" id="A0A1A9LFN6"/>
<comment type="caution">
    <text evidence="2">The sequence shown here is derived from an EMBL/GenBank/DDBJ whole genome shotgun (WGS) entry which is preliminary data.</text>
</comment>
<keyword evidence="1" id="KW-0732">Signal</keyword>
<dbReference type="RefSeq" id="WP_068761197.1">
    <property type="nucleotide sequence ID" value="NZ_LXIE01000005.1"/>
</dbReference>
<accession>A0A1A9LFN6</accession>
<gene>
    <name evidence="2" type="ORF">A7A78_09895</name>
</gene>
<organism evidence="2 3">
    <name type="scientific">Aequorivita soesokkakensis</name>
    <dbReference type="NCBI Taxonomy" id="1385699"/>
    <lineage>
        <taxon>Bacteria</taxon>
        <taxon>Pseudomonadati</taxon>
        <taxon>Bacteroidota</taxon>
        <taxon>Flavobacteriia</taxon>
        <taxon>Flavobacteriales</taxon>
        <taxon>Flavobacteriaceae</taxon>
        <taxon>Aequorivita</taxon>
    </lineage>
</organism>
<keyword evidence="3" id="KW-1185">Reference proteome</keyword>
<name>A0A1A9LFN6_9FLAO</name>
<evidence type="ECO:0008006" key="4">
    <source>
        <dbReference type="Google" id="ProtNLM"/>
    </source>
</evidence>
<feature type="chain" id="PRO_5008392221" description="DUF1566 domain-containing protein" evidence="1">
    <location>
        <begin position="25"/>
        <end position="214"/>
    </location>
</feature>
<evidence type="ECO:0000256" key="1">
    <source>
        <dbReference type="SAM" id="SignalP"/>
    </source>
</evidence>
<dbReference type="OrthoDB" id="9765957at2"/>